<protein>
    <submittedName>
        <fullName evidence="2">Uncharacterized protein</fullName>
    </submittedName>
</protein>
<reference evidence="2" key="1">
    <citation type="submission" date="2020-11" db="EMBL/GenBank/DDBJ databases">
        <authorList>
            <person name="Tran Van P."/>
        </authorList>
    </citation>
    <scope>NUCLEOTIDE SEQUENCE</scope>
</reference>
<dbReference type="EMBL" id="OC923159">
    <property type="protein sequence ID" value="CAD7654670.1"/>
    <property type="molecule type" value="Genomic_DNA"/>
</dbReference>
<evidence type="ECO:0000313" key="2">
    <source>
        <dbReference type="EMBL" id="CAD7654670.1"/>
    </source>
</evidence>
<feature type="non-terminal residue" evidence="2">
    <location>
        <position position="1"/>
    </location>
</feature>
<keyword evidence="3" id="KW-1185">Reference proteome</keyword>
<feature type="non-terminal residue" evidence="2">
    <location>
        <position position="779"/>
    </location>
</feature>
<feature type="region of interest" description="Disordered" evidence="1">
    <location>
        <begin position="312"/>
        <end position="353"/>
    </location>
</feature>
<evidence type="ECO:0000313" key="3">
    <source>
        <dbReference type="Proteomes" id="UP000728032"/>
    </source>
</evidence>
<dbReference type="AlphaFoldDB" id="A0A7R9M6U0"/>
<dbReference type="EMBL" id="CAJPVJ010008334">
    <property type="protein sequence ID" value="CAG2171857.1"/>
    <property type="molecule type" value="Genomic_DNA"/>
</dbReference>
<name>A0A7R9M6U0_9ACAR</name>
<sequence length="779" mass="89902">QSSPDNKVSALSEITEVFHRESERTFYVGGAANKLDLGPFLNTKDFDTDDYEEAYKCIEKIRDPILKCTDDNSVKISQINPDQYPNHYNCCKSWIYFDCIANTNQRICSEDEQDELRDYVQDYKQYLMSKDRLCRGYRYGDKEWQCFRDDWVTNTPDYSSTPAYESSTTSGYQSTLYYGSTTTRRPHPHPDDDSITINRVVVKELVIKNLRLSIGPFESGGNGMDWDLKDVDVDELADKLKKLKQECCYGWIFIDCIKQTDKSICSDDEQDNLKDFINLLIYGANNDKCYDYKYDDKERQCFSDDWVTNTPNNSSTTDYGSTSTSQYPSTTDYGSTSTSQYPSTTDYGSTSTSQYPSTLYYGSTTTTRQPHPHPDDPIVINKVIVKELVIKNLRLSIGPFESGENGMNWDLKAIDVDELADKLKKLKHDKPIQRKLLLRGAYIWGSCLHTFGTTLGIKSLSTYGLNLKTGLALVLPNLVKYPGMAIEVDANGNIVNTLQSSPDNKVSALSEITEVFHRKSERTFYVGGAGNTFLGKLTLSSHESRNRNVDEISKNVSKSGPQRHRPKERLSKRQKLLNALSLKIRYENEFQDNRRQELAPIDGKQYKQWLNVLRFEDSSGSEDFDKQYRKVQDICDIYNELLRTSFRVPTHLTEDHMRDLLELDLKHEIRQQIHFLYDLELIRFAEKCRRREEVSQNKERLDLKNSGHTSRIGIFDDNNEIMYGLWHNTLFTRIKPTVGKEYITRTRLKTSALFGQKLVIDFGFENYFTGITSKRVMSF</sequence>
<proteinExistence type="predicted"/>
<feature type="compositionally biased region" description="Polar residues" evidence="1">
    <location>
        <begin position="326"/>
        <end position="353"/>
    </location>
</feature>
<gene>
    <name evidence="2" type="ORF">ONB1V03_LOCUS11316</name>
</gene>
<evidence type="ECO:0000256" key="1">
    <source>
        <dbReference type="SAM" id="MobiDB-lite"/>
    </source>
</evidence>
<accession>A0A7R9M6U0</accession>
<organism evidence="2">
    <name type="scientific">Oppiella nova</name>
    <dbReference type="NCBI Taxonomy" id="334625"/>
    <lineage>
        <taxon>Eukaryota</taxon>
        <taxon>Metazoa</taxon>
        <taxon>Ecdysozoa</taxon>
        <taxon>Arthropoda</taxon>
        <taxon>Chelicerata</taxon>
        <taxon>Arachnida</taxon>
        <taxon>Acari</taxon>
        <taxon>Acariformes</taxon>
        <taxon>Sarcoptiformes</taxon>
        <taxon>Oribatida</taxon>
        <taxon>Brachypylina</taxon>
        <taxon>Oppioidea</taxon>
        <taxon>Oppiidae</taxon>
        <taxon>Oppiella</taxon>
    </lineage>
</organism>
<feature type="compositionally biased region" description="Basic residues" evidence="1">
    <location>
        <begin position="561"/>
        <end position="570"/>
    </location>
</feature>
<feature type="compositionally biased region" description="Low complexity" evidence="1">
    <location>
        <begin position="314"/>
        <end position="325"/>
    </location>
</feature>
<dbReference type="Proteomes" id="UP000728032">
    <property type="component" value="Unassembled WGS sequence"/>
</dbReference>
<feature type="region of interest" description="Disordered" evidence="1">
    <location>
        <begin position="545"/>
        <end position="570"/>
    </location>
</feature>